<proteinExistence type="predicted"/>
<dbReference type="Gene3D" id="3.10.450.50">
    <property type="match status" value="1"/>
</dbReference>
<organism evidence="2 3">
    <name type="scientific">Oesophagostomum dentatum</name>
    <name type="common">Nodular worm</name>
    <dbReference type="NCBI Taxonomy" id="61180"/>
    <lineage>
        <taxon>Eukaryota</taxon>
        <taxon>Metazoa</taxon>
        <taxon>Ecdysozoa</taxon>
        <taxon>Nematoda</taxon>
        <taxon>Chromadorea</taxon>
        <taxon>Rhabditida</taxon>
        <taxon>Rhabditina</taxon>
        <taxon>Rhabditomorpha</taxon>
        <taxon>Strongyloidea</taxon>
        <taxon>Strongylidae</taxon>
        <taxon>Oesophagostomum</taxon>
    </lineage>
</organism>
<dbReference type="Proteomes" id="UP000053660">
    <property type="component" value="Unassembled WGS sequence"/>
</dbReference>
<feature type="chain" id="PRO_5002060795" evidence="1">
    <location>
        <begin position="20"/>
        <end position="79"/>
    </location>
</feature>
<gene>
    <name evidence="2" type="ORF">OESDEN_20463</name>
</gene>
<accession>A0A0B1S7J0</accession>
<evidence type="ECO:0000313" key="2">
    <source>
        <dbReference type="EMBL" id="KHJ79876.1"/>
    </source>
</evidence>
<dbReference type="EMBL" id="KN602819">
    <property type="protein sequence ID" value="KHJ79876.1"/>
    <property type="molecule type" value="Genomic_DNA"/>
</dbReference>
<keyword evidence="3" id="KW-1185">Reference proteome</keyword>
<keyword evidence="1" id="KW-0732">Signal</keyword>
<dbReference type="OrthoDB" id="5793381at2759"/>
<protein>
    <submittedName>
        <fullName evidence="2">Uncharacterized protein</fullName>
    </submittedName>
</protein>
<sequence>MIFRILDIISTLLLMATECGKTRMEVSNSKYEGSGNFPVVTTDFTFRTEKNGDLRGSFIQIWRKDGDGYTIYHDEYQMF</sequence>
<feature type="signal peptide" evidence="1">
    <location>
        <begin position="1"/>
        <end position="19"/>
    </location>
</feature>
<evidence type="ECO:0000256" key="1">
    <source>
        <dbReference type="SAM" id="SignalP"/>
    </source>
</evidence>
<evidence type="ECO:0000313" key="3">
    <source>
        <dbReference type="Proteomes" id="UP000053660"/>
    </source>
</evidence>
<dbReference type="AlphaFoldDB" id="A0A0B1S7J0"/>
<name>A0A0B1S7J0_OESDE</name>
<reference evidence="2 3" key="1">
    <citation type="submission" date="2014-03" db="EMBL/GenBank/DDBJ databases">
        <title>Draft genome of the hookworm Oesophagostomum dentatum.</title>
        <authorList>
            <person name="Mitreva M."/>
        </authorList>
    </citation>
    <scope>NUCLEOTIDE SEQUENCE [LARGE SCALE GENOMIC DNA]</scope>
    <source>
        <strain evidence="2 3">OD-Hann</strain>
    </source>
</reference>